<organism evidence="2 3">
    <name type="scientific">Achromobacter ruhlandii</name>
    <dbReference type="NCBI Taxonomy" id="72557"/>
    <lineage>
        <taxon>Bacteria</taxon>
        <taxon>Pseudomonadati</taxon>
        <taxon>Pseudomonadota</taxon>
        <taxon>Betaproteobacteria</taxon>
        <taxon>Burkholderiales</taxon>
        <taxon>Alcaligenaceae</taxon>
        <taxon>Achromobacter</taxon>
    </lineage>
</organism>
<accession>A0A848N4K0</accession>
<dbReference type="AlphaFoldDB" id="A0A848N4K0"/>
<comment type="caution">
    <text evidence="2">The sequence shown here is derived from an EMBL/GenBank/DDBJ whole genome shotgun (WGS) entry which is preliminary data.</text>
</comment>
<dbReference type="EMBL" id="JABBZE010000001">
    <property type="protein sequence ID" value="NMU88279.1"/>
    <property type="molecule type" value="Genomic_DNA"/>
</dbReference>
<proteinExistence type="predicted"/>
<evidence type="ECO:0000256" key="1">
    <source>
        <dbReference type="SAM" id="MobiDB-lite"/>
    </source>
</evidence>
<gene>
    <name evidence="2" type="ORF">HGQ98_00035</name>
</gene>
<feature type="region of interest" description="Disordered" evidence="1">
    <location>
        <begin position="121"/>
        <end position="151"/>
    </location>
</feature>
<protein>
    <submittedName>
        <fullName evidence="2">DUF1173 domain-containing protein</fullName>
    </submittedName>
</protein>
<dbReference type="Proteomes" id="UP000542405">
    <property type="component" value="Unassembled WGS sequence"/>
</dbReference>
<evidence type="ECO:0000313" key="3">
    <source>
        <dbReference type="Proteomes" id="UP000542405"/>
    </source>
</evidence>
<dbReference type="RefSeq" id="WP_169535582.1">
    <property type="nucleotide sequence ID" value="NZ_JABBZE010000001.1"/>
</dbReference>
<name>A0A848N4K0_9BURK</name>
<reference evidence="2 3" key="1">
    <citation type="submission" date="2020-04" db="EMBL/GenBank/DDBJ databases">
        <title>Achromobacter ruhlandii genome sequencing and assembly.</title>
        <authorList>
            <person name="Martins R.C.R."/>
            <person name="Perdigao-Neto L.V."/>
            <person name="Levin A.S.S."/>
            <person name="Costa S.F."/>
        </authorList>
    </citation>
    <scope>NUCLEOTIDE SEQUENCE [LARGE SCALE GENOMIC DNA]</scope>
    <source>
        <strain evidence="2 3">9035ralo</strain>
    </source>
</reference>
<dbReference type="Pfam" id="PF06666">
    <property type="entry name" value="DUF1173"/>
    <property type="match status" value="1"/>
</dbReference>
<dbReference type="InterPro" id="IPR009553">
    <property type="entry name" value="DUF1173"/>
</dbReference>
<evidence type="ECO:0000313" key="2">
    <source>
        <dbReference type="EMBL" id="NMU88279.1"/>
    </source>
</evidence>
<sequence>MDRRLYPVEIRVGSAPRSYSPQFQTEEQYADSWKRVLLLSHGKAEVRCLCPGSGDKRLSIHSRSSSDRFHLARFPETGTEHSEDCLYYAADPAMSGLGSYRRGVVQELDDGATKIKLKVGLQQRPTAAPEGADTTSPGNAKVPPSRSRSSQASMTLKGLLHFLWTQAALNTWSPGMEGKRNVGVVHHHVMRVATTTYAGRVRLAQNLIVATPTSAGQQASYNRAKTLDAVSHRRRLVVVAPLAQHQDGMDGASLMPVSTFHGIPHLALDEGIWLALERSFGRELDAWRAGDPVVAIVQTDPPKSSGGTVRAQVVDAALMHVTGEWIPVDSGYEALIADQLVATKRRFEKPLRFDAGEDATFPDFWLKDTESPMPLEVWGMATAEYRARKAEKAAYYDDTYGKDGWWSWNAAIGEPVPDFPQKSSRRIPAGFYEIQPGNSE</sequence>